<dbReference type="InterPro" id="IPR002110">
    <property type="entry name" value="Ankyrin_rpt"/>
</dbReference>
<feature type="region of interest" description="Disordered" evidence="4">
    <location>
        <begin position="208"/>
        <end position="257"/>
    </location>
</feature>
<dbReference type="Pfam" id="PF13637">
    <property type="entry name" value="Ank_4"/>
    <property type="match status" value="1"/>
</dbReference>
<feature type="repeat" description="ANK" evidence="3">
    <location>
        <begin position="1056"/>
        <end position="1088"/>
    </location>
</feature>
<dbReference type="InterPro" id="IPR058056">
    <property type="entry name" value="WH_TANC1/2"/>
</dbReference>
<evidence type="ECO:0000256" key="4">
    <source>
        <dbReference type="SAM" id="MobiDB-lite"/>
    </source>
</evidence>
<dbReference type="InterPro" id="IPR019734">
    <property type="entry name" value="TPR_rpt"/>
</dbReference>
<evidence type="ECO:0000259" key="5">
    <source>
        <dbReference type="Pfam" id="PF25521"/>
    </source>
</evidence>
<feature type="repeat" description="ANK" evidence="3">
    <location>
        <begin position="1122"/>
        <end position="1154"/>
    </location>
</feature>
<gene>
    <name evidence="6" type="ORF">GPM918_LOCUS20298</name>
    <name evidence="7" type="ORF">SRO942_LOCUS20295</name>
</gene>
<dbReference type="SMART" id="SM00028">
    <property type="entry name" value="TPR"/>
    <property type="match status" value="2"/>
</dbReference>
<dbReference type="EMBL" id="CAJNOQ010006381">
    <property type="protein sequence ID" value="CAF1133036.1"/>
    <property type="molecule type" value="Genomic_DNA"/>
</dbReference>
<feature type="domain" description="TANC1/2-like winged helix" evidence="5">
    <location>
        <begin position="737"/>
        <end position="854"/>
    </location>
</feature>
<feature type="repeat" description="ANK" evidence="3">
    <location>
        <begin position="1089"/>
        <end position="1121"/>
    </location>
</feature>
<organism evidence="6 8">
    <name type="scientific">Didymodactylos carnosus</name>
    <dbReference type="NCBI Taxonomy" id="1234261"/>
    <lineage>
        <taxon>Eukaryota</taxon>
        <taxon>Metazoa</taxon>
        <taxon>Spiralia</taxon>
        <taxon>Gnathifera</taxon>
        <taxon>Rotifera</taxon>
        <taxon>Eurotatoria</taxon>
        <taxon>Bdelloidea</taxon>
        <taxon>Philodinida</taxon>
        <taxon>Philodinidae</taxon>
        <taxon>Didymodactylos</taxon>
    </lineage>
</organism>
<feature type="region of interest" description="Disordered" evidence="4">
    <location>
        <begin position="40"/>
        <end position="93"/>
    </location>
</feature>
<dbReference type="PANTHER" id="PTHR24123">
    <property type="entry name" value="ANKYRIN REPEAT-CONTAINING"/>
    <property type="match status" value="1"/>
</dbReference>
<dbReference type="Gene3D" id="1.25.40.20">
    <property type="entry name" value="Ankyrin repeat-containing domain"/>
    <property type="match status" value="3"/>
</dbReference>
<feature type="compositionally biased region" description="Low complexity" evidence="4">
    <location>
        <begin position="245"/>
        <end position="257"/>
    </location>
</feature>
<name>A0A814REY9_9BILA</name>
<reference evidence="6" key="1">
    <citation type="submission" date="2021-02" db="EMBL/GenBank/DDBJ databases">
        <authorList>
            <person name="Nowell W R."/>
        </authorList>
    </citation>
    <scope>NUCLEOTIDE SEQUENCE</scope>
</reference>
<accession>A0A814REY9</accession>
<feature type="compositionally biased region" description="Low complexity" evidence="4">
    <location>
        <begin position="209"/>
        <end position="228"/>
    </location>
</feature>
<evidence type="ECO:0000256" key="1">
    <source>
        <dbReference type="ARBA" id="ARBA00022737"/>
    </source>
</evidence>
<dbReference type="PROSITE" id="PS50297">
    <property type="entry name" value="ANK_REP_REGION"/>
    <property type="match status" value="5"/>
</dbReference>
<evidence type="ECO:0000256" key="2">
    <source>
        <dbReference type="ARBA" id="ARBA00023043"/>
    </source>
</evidence>
<dbReference type="OrthoDB" id="5958958at2759"/>
<keyword evidence="8" id="KW-1185">Reference proteome</keyword>
<feature type="repeat" description="ANK" evidence="3">
    <location>
        <begin position="940"/>
        <end position="972"/>
    </location>
</feature>
<keyword evidence="2 3" id="KW-0040">ANK repeat</keyword>
<sequence length="1416" mass="161348">MSDVQPRFYSSCLLAIKSQHSGMQLQPTVIKNNLVTHVPENSPELKSTTTATTSTPKAQRSISFSSPLLKRKQHQQPQQNNNDETNHHKSTSGHLQKLFFYLNNSNKQQSPPLENGNKNESFTNRLFNRSSLTQSQRSKMKTNGLVSVKHAQPQQQMITKAEKKTINYHNSTNNMKTIVINNHQIPPPCPEYAHEQLLQFLANNSNNRSLTVSPSQSSSASSSQTSLQRMMAKKKNEQLRQQIKPNNSPSAASISPSMSNSDLSYSGIISSVIDGSFQGYVTCMNRHECINEKFQPHLHLQQQEQTQDLLSTRYTVSQPISYVNIDTERQQSPLSVDNFDMCLHRPKPNIIDDDDEDDEHVVRFAKNVINRNWVYDEIVKQLKTTSKYGVCLISQSSGMGKTCLIENIIKNSVFGQPKQEDEDKQILNGNGEKTFQKSSMNLSFSFQWLQSHLLSYHFCDCSTSLSCTLPDIIHSIIYRSLEHPCLHSYRDIILNEQLIRKSITLNSCIEGGVSFAFFNSFIEQLNGLKMCGHLNELFSSSLNFPLIFIIIEGIDNELCDNEGQTITEFLYDNLHRLPPWLKFIITLNRNQINNAEQDKFLKHFELIDLDDGSYQNFVRNDIHDYITARFDFINKQLQQNSRNCCYSPTFYEGYGLNSLNDIEHFHYLIEKLYYLSQGNFLYLSYLCDLIEHQQVPSLRLSLHDTQQVIPKTIDEILTYITRRLLLIDDVDECFQPRIKSILEICLASRQPLSLNELHTCVNSDQIRSSIDYKQFLECINCLSAFITRLPGSNYAIVHRCIRNWLVNGDLTCDIKKGHSRLALTKSRTKENLWPTEAFDCIRHLSQSDLFLTTPNSIDSICLWISHIISDPTRLLGSLRNAYYPELDVSELLLLTTADPNALVEYSQIPLLCIASTQGYTAFVELLVKYSAEVNIRSKQDLKTPLILACENGHKQIVHLLLQNGADVGYTDKSHYTAVAYAAKQNHTDLLQLLYDVIWPSKIGMENQDMMNNCLDKSESFQQAFIYAATNGCLNTIELLLNHMNDIIQIDEYDCIYGETALTTASYCGHLDVVEYLLKRNANIDQTNHRQMTPLLAAVKAGMWHIVEYLIDQNASIELTDKQQRTPLIIAASEGHLAVIDSLIEKGANVNHEDEECLTALSWACLKGHYHACQTLLAHNSDVNHKDINGRLPIDMAAFYGDPQLVQLLIDSGSIVDHVDNNGMRALDRAIGCRNVAVVNCLLKRSVKLGPSTWALASGKNDMMIILLNKLIEDGVTLYKKSQFKDAAYRFSYAMKKIPQSNLITEHRDIGISNNTHIRNHFQMMKYTCLINLAKCKRKMNASDVAIDYCTQALSLQTTSDGLLLRARIKRDQRLYEDALHDVVEAIKLEPNNNELNRYMQRLKEEMMAGKRQETLL</sequence>
<feature type="compositionally biased region" description="Polar residues" evidence="4">
    <location>
        <begin position="56"/>
        <end position="66"/>
    </location>
</feature>
<dbReference type="InterPro" id="IPR036770">
    <property type="entry name" value="Ankyrin_rpt-contain_sf"/>
</dbReference>
<evidence type="ECO:0000313" key="8">
    <source>
        <dbReference type="Proteomes" id="UP000663829"/>
    </source>
</evidence>
<dbReference type="Pfam" id="PF12796">
    <property type="entry name" value="Ank_2"/>
    <property type="match status" value="3"/>
</dbReference>
<comment type="caution">
    <text evidence="6">The sequence shown here is derived from an EMBL/GenBank/DDBJ whole genome shotgun (WGS) entry which is preliminary data.</text>
</comment>
<dbReference type="SUPFAM" id="SSF48452">
    <property type="entry name" value="TPR-like"/>
    <property type="match status" value="1"/>
</dbReference>
<dbReference type="SUPFAM" id="SSF48403">
    <property type="entry name" value="Ankyrin repeat"/>
    <property type="match status" value="1"/>
</dbReference>
<dbReference type="SMART" id="SM00248">
    <property type="entry name" value="ANK"/>
    <property type="match status" value="10"/>
</dbReference>
<dbReference type="Pfam" id="PF25521">
    <property type="entry name" value="WHD_TANC1"/>
    <property type="match status" value="1"/>
</dbReference>
<dbReference type="InterPro" id="IPR011990">
    <property type="entry name" value="TPR-like_helical_dom_sf"/>
</dbReference>
<dbReference type="InterPro" id="IPR051165">
    <property type="entry name" value="Multifunctional_ANK_Repeat"/>
</dbReference>
<protein>
    <recommendedName>
        <fullName evidence="5">TANC1/2-like winged helix domain-containing protein</fullName>
    </recommendedName>
</protein>
<dbReference type="Gene3D" id="1.25.40.10">
    <property type="entry name" value="Tetratricopeptide repeat domain"/>
    <property type="match status" value="1"/>
</dbReference>
<keyword evidence="1" id="KW-0677">Repeat</keyword>
<feature type="repeat" description="ANK" evidence="3">
    <location>
        <begin position="1188"/>
        <end position="1220"/>
    </location>
</feature>
<evidence type="ECO:0000313" key="6">
    <source>
        <dbReference type="EMBL" id="CAF1133036.1"/>
    </source>
</evidence>
<proteinExistence type="predicted"/>
<evidence type="ECO:0000256" key="3">
    <source>
        <dbReference type="PROSITE-ProRule" id="PRU00023"/>
    </source>
</evidence>
<dbReference type="PANTHER" id="PTHR24123:SF33">
    <property type="entry name" value="PROTEIN HOS4"/>
    <property type="match status" value="1"/>
</dbReference>
<dbReference type="Proteomes" id="UP000681722">
    <property type="component" value="Unassembled WGS sequence"/>
</dbReference>
<evidence type="ECO:0000313" key="7">
    <source>
        <dbReference type="EMBL" id="CAF3896869.1"/>
    </source>
</evidence>
<dbReference type="PROSITE" id="PS50088">
    <property type="entry name" value="ANK_REPEAT"/>
    <property type="match status" value="5"/>
</dbReference>
<dbReference type="EMBL" id="CAJOBC010006381">
    <property type="protein sequence ID" value="CAF3896869.1"/>
    <property type="molecule type" value="Genomic_DNA"/>
</dbReference>
<dbReference type="Proteomes" id="UP000663829">
    <property type="component" value="Unassembled WGS sequence"/>
</dbReference>